<protein>
    <submittedName>
        <fullName evidence="2">Thiopeptide-type bacteriocin biosynthesis domain-containing protein</fullName>
    </submittedName>
</protein>
<evidence type="ECO:0000313" key="2">
    <source>
        <dbReference type="EMBL" id="SOD67687.1"/>
    </source>
</evidence>
<evidence type="ECO:0000259" key="1">
    <source>
        <dbReference type="Pfam" id="PF14028"/>
    </source>
</evidence>
<dbReference type="Pfam" id="PF14028">
    <property type="entry name" value="Lant_dehydr_C"/>
    <property type="match status" value="1"/>
</dbReference>
<dbReference type="InterPro" id="IPR023809">
    <property type="entry name" value="Thiopep_bacteriocin_synth_dom"/>
</dbReference>
<dbReference type="EMBL" id="OCNE01000033">
    <property type="protein sequence ID" value="SOD67687.1"/>
    <property type="molecule type" value="Genomic_DNA"/>
</dbReference>
<evidence type="ECO:0000313" key="3">
    <source>
        <dbReference type="Proteomes" id="UP000219072"/>
    </source>
</evidence>
<dbReference type="RefSeq" id="WP_097234071.1">
    <property type="nucleotide sequence ID" value="NZ_OCNE01000033.1"/>
</dbReference>
<name>A0A286E9V4_9ACTN</name>
<dbReference type="Proteomes" id="UP000219072">
    <property type="component" value="Unassembled WGS sequence"/>
</dbReference>
<organism evidence="2 3">
    <name type="scientific">Streptomyces zhaozhouensis</name>
    <dbReference type="NCBI Taxonomy" id="1300267"/>
    <lineage>
        <taxon>Bacteria</taxon>
        <taxon>Bacillati</taxon>
        <taxon>Actinomycetota</taxon>
        <taxon>Actinomycetes</taxon>
        <taxon>Kitasatosporales</taxon>
        <taxon>Streptomycetaceae</taxon>
        <taxon>Streptomyces</taxon>
    </lineage>
</organism>
<gene>
    <name evidence="2" type="ORF">SAMN06297387_1338</name>
</gene>
<feature type="domain" description="Thiopeptide-type bacteriocin biosynthesis" evidence="1">
    <location>
        <begin position="81"/>
        <end position="149"/>
    </location>
</feature>
<proteinExistence type="predicted"/>
<accession>A0A286E9V4</accession>
<dbReference type="AlphaFoldDB" id="A0A286E9V4"/>
<sequence length="150" mass="16183">MSEADAAALERAVLLVLTGTPADEAASSTHVAPTRLTELAARYRSAGLAALTPERAEDWHQVNIEFADYPAAGADFRALLLPALRDGQIGAWWLVRKRPCWCLRLRPAGDTHAVLHVAAALDRAVARGGVRRWWSSPYEPETTAFGGPSA</sequence>
<reference evidence="2 3" key="1">
    <citation type="submission" date="2017-09" db="EMBL/GenBank/DDBJ databases">
        <authorList>
            <person name="Ehlers B."/>
            <person name="Leendertz F.H."/>
        </authorList>
    </citation>
    <scope>NUCLEOTIDE SEQUENCE [LARGE SCALE GENOMIC DNA]</scope>
    <source>
        <strain evidence="2 3">CGMCC 4.7095</strain>
    </source>
</reference>
<keyword evidence="3" id="KW-1185">Reference proteome</keyword>
<dbReference type="OrthoDB" id="4678170at2"/>